<feature type="region of interest" description="Disordered" evidence="1">
    <location>
        <begin position="148"/>
        <end position="181"/>
    </location>
</feature>
<gene>
    <name evidence="2" type="ORF">HGM15179_009825</name>
</gene>
<dbReference type="Proteomes" id="UP000796761">
    <property type="component" value="Unassembled WGS sequence"/>
</dbReference>
<dbReference type="AlphaFoldDB" id="A0A8K1GFS0"/>
<proteinExistence type="predicted"/>
<evidence type="ECO:0000313" key="3">
    <source>
        <dbReference type="Proteomes" id="UP000796761"/>
    </source>
</evidence>
<dbReference type="EMBL" id="SWJQ01000275">
    <property type="protein sequence ID" value="TRZ17273.1"/>
    <property type="molecule type" value="Genomic_DNA"/>
</dbReference>
<protein>
    <submittedName>
        <fullName evidence="2">Uncharacterized protein</fullName>
    </submittedName>
</protein>
<evidence type="ECO:0000313" key="2">
    <source>
        <dbReference type="EMBL" id="TRZ17273.1"/>
    </source>
</evidence>
<accession>A0A8K1GFS0</accession>
<evidence type="ECO:0000256" key="1">
    <source>
        <dbReference type="SAM" id="MobiDB-lite"/>
    </source>
</evidence>
<name>A0A8K1GFS0_9PASS</name>
<feature type="compositionally biased region" description="Basic and acidic residues" evidence="1">
    <location>
        <begin position="152"/>
        <end position="181"/>
    </location>
</feature>
<comment type="caution">
    <text evidence="2">The sequence shown here is derived from an EMBL/GenBank/DDBJ whole genome shotgun (WGS) entry which is preliminary data.</text>
</comment>
<organism evidence="2 3">
    <name type="scientific">Zosterops borbonicus</name>
    <dbReference type="NCBI Taxonomy" id="364589"/>
    <lineage>
        <taxon>Eukaryota</taxon>
        <taxon>Metazoa</taxon>
        <taxon>Chordata</taxon>
        <taxon>Craniata</taxon>
        <taxon>Vertebrata</taxon>
        <taxon>Euteleostomi</taxon>
        <taxon>Archelosauria</taxon>
        <taxon>Archosauria</taxon>
        <taxon>Dinosauria</taxon>
        <taxon>Saurischia</taxon>
        <taxon>Theropoda</taxon>
        <taxon>Coelurosauria</taxon>
        <taxon>Aves</taxon>
        <taxon>Neognathae</taxon>
        <taxon>Neoaves</taxon>
        <taxon>Telluraves</taxon>
        <taxon>Australaves</taxon>
        <taxon>Passeriformes</taxon>
        <taxon>Sylvioidea</taxon>
        <taxon>Zosteropidae</taxon>
        <taxon>Zosterops</taxon>
    </lineage>
</organism>
<keyword evidence="3" id="KW-1185">Reference proteome</keyword>
<reference evidence="2" key="1">
    <citation type="submission" date="2019-04" db="EMBL/GenBank/DDBJ databases">
        <title>Genome assembly of Zosterops borbonicus 15179.</title>
        <authorList>
            <person name="Leroy T."/>
            <person name="Anselmetti Y."/>
            <person name="Tilak M.-K."/>
            <person name="Nabholz B."/>
        </authorList>
    </citation>
    <scope>NUCLEOTIDE SEQUENCE</scope>
    <source>
        <strain evidence="2">HGM_15179</strain>
        <tissue evidence="2">Muscle</tissue>
    </source>
</reference>
<sequence length="204" mass="23826">MLKKMPLTGVEISSLKVNESRYRNQERMGSVLGQRKRYIEKILDFFRYLQASTGRLPTSSDMGFQIGLRESPVNKQKDFRGHNTVQESKSNSADESIRGRYPWLVDQPQPPDEEAQIAVKAQLKIAKGCTRARIPTICQGIMTNMTLQTPAKQREEKRREEKRREEKRREEKRREEKRRDSTSAMLQLLCCFQVLHQRLSEVSV</sequence>